<feature type="signal peptide" evidence="1">
    <location>
        <begin position="1"/>
        <end position="21"/>
    </location>
</feature>
<keyword evidence="2" id="KW-0378">Hydrolase</keyword>
<dbReference type="GO" id="GO:0004386">
    <property type="term" value="F:helicase activity"/>
    <property type="evidence" value="ECO:0007669"/>
    <property type="project" value="UniProtKB-KW"/>
</dbReference>
<protein>
    <submittedName>
        <fullName evidence="2">Holliday junction helicase</fullName>
    </submittedName>
</protein>
<keyword evidence="2" id="KW-0547">Nucleotide-binding</keyword>
<feature type="chain" id="PRO_5008391867" evidence="1">
    <location>
        <begin position="22"/>
        <end position="105"/>
    </location>
</feature>
<keyword evidence="1" id="KW-0732">Signal</keyword>
<sequence length="105" mass="10915">MKRASPLLIATLLAAAGQAGAMDGKGNSSDHFTVATSLGSAALSESTSQPLRTYQAARDDALAYIASDGRIHGAQLEQALRFYRQAHPQSGLSDMQLARAIASLG</sequence>
<keyword evidence="2" id="KW-0067">ATP-binding</keyword>
<gene>
    <name evidence="2" type="ORF">A9C11_14720</name>
</gene>
<dbReference type="EMBL" id="CP015878">
    <property type="protein sequence ID" value="ANI18466.1"/>
    <property type="molecule type" value="Genomic_DNA"/>
</dbReference>
<evidence type="ECO:0000313" key="3">
    <source>
        <dbReference type="Proteomes" id="UP000077748"/>
    </source>
</evidence>
<organism evidence="2 3">
    <name type="scientific">Pseudomonas citronellolis</name>
    <dbReference type="NCBI Taxonomy" id="53408"/>
    <lineage>
        <taxon>Bacteria</taxon>
        <taxon>Pseudomonadati</taxon>
        <taxon>Pseudomonadota</taxon>
        <taxon>Gammaproteobacteria</taxon>
        <taxon>Pseudomonadales</taxon>
        <taxon>Pseudomonadaceae</taxon>
        <taxon>Pseudomonas</taxon>
    </lineage>
</organism>
<name>A0A1A9KKW1_9PSED</name>
<dbReference type="Proteomes" id="UP000077748">
    <property type="component" value="Chromosome"/>
</dbReference>
<dbReference type="InterPro" id="IPR012661">
    <property type="entry name" value="CHP02448"/>
</dbReference>
<evidence type="ECO:0000313" key="2">
    <source>
        <dbReference type="EMBL" id="ANI18466.1"/>
    </source>
</evidence>
<dbReference type="RefSeq" id="WP_064585048.1">
    <property type="nucleotide sequence ID" value="NZ_CP015878.1"/>
</dbReference>
<accession>A0A1A9KKW1</accession>
<dbReference type="Pfam" id="PF09498">
    <property type="entry name" value="DUF2388"/>
    <property type="match status" value="1"/>
</dbReference>
<proteinExistence type="predicted"/>
<evidence type="ECO:0000256" key="1">
    <source>
        <dbReference type="SAM" id="SignalP"/>
    </source>
</evidence>
<keyword evidence="2" id="KW-0347">Helicase</keyword>
<dbReference type="AlphaFoldDB" id="A0A1A9KKW1"/>
<reference evidence="2 3" key="1">
    <citation type="submission" date="2016-05" db="EMBL/GenBank/DDBJ databases">
        <title>Genome Sequence of Pseudomonas citronellolis Strain SJTE-3, an Estrogens and Persistent Organic Pollutants degradation strain.</title>
        <authorList>
            <person name="Liang R."/>
        </authorList>
    </citation>
    <scope>NUCLEOTIDE SEQUENCE [LARGE SCALE GENOMIC DNA]</scope>
    <source>
        <strain evidence="2 3">SJTE-3</strain>
    </source>
</reference>
<dbReference type="NCBIfam" id="TIGR02448">
    <property type="entry name" value="conserverd hypothetical protein"/>
    <property type="match status" value="1"/>
</dbReference>